<feature type="domain" description="MBG" evidence="2">
    <location>
        <begin position="384"/>
        <end position="462"/>
    </location>
</feature>
<evidence type="ECO:0000259" key="2">
    <source>
        <dbReference type="Pfam" id="PF18676"/>
    </source>
</evidence>
<dbReference type="Gene3D" id="3.30.160.710">
    <property type="match status" value="3"/>
</dbReference>
<evidence type="ECO:0000313" key="3">
    <source>
        <dbReference type="EMBL" id="CBI07166.1"/>
    </source>
</evidence>
<comment type="caution">
    <text evidence="3">The sequence shown here is derived from an EMBL/GenBank/DDBJ whole genome shotgun (WGS) entry which is preliminary data.</text>
</comment>
<dbReference type="Pfam" id="PF18676">
    <property type="entry name" value="MBG_2"/>
    <property type="match status" value="5"/>
</dbReference>
<proteinExistence type="predicted"/>
<feature type="compositionally biased region" description="Basic and acidic residues" evidence="1">
    <location>
        <begin position="675"/>
        <end position="688"/>
    </location>
</feature>
<name>E6QIV0_9ZZZZ</name>
<feature type="domain" description="MBG" evidence="2">
    <location>
        <begin position="134"/>
        <end position="212"/>
    </location>
</feature>
<feature type="domain" description="MBG" evidence="2">
    <location>
        <begin position="218"/>
        <end position="294"/>
    </location>
</feature>
<feature type="domain" description="MBG" evidence="2">
    <location>
        <begin position="471"/>
        <end position="546"/>
    </location>
</feature>
<protein>
    <recommendedName>
        <fullName evidence="2">MBG domain-containing protein</fullName>
    </recommendedName>
</protein>
<feature type="region of interest" description="Disordered" evidence="1">
    <location>
        <begin position="661"/>
        <end position="688"/>
    </location>
</feature>
<accession>E6QIV0</accession>
<dbReference type="AlphaFoldDB" id="E6QIV0"/>
<feature type="domain" description="MBG" evidence="2">
    <location>
        <begin position="301"/>
        <end position="373"/>
    </location>
</feature>
<reference evidence="3" key="1">
    <citation type="submission" date="2009-10" db="EMBL/GenBank/DDBJ databases">
        <title>Diversity of trophic interactions inside an arsenic-rich microbial ecosystem.</title>
        <authorList>
            <person name="Bertin P.N."/>
            <person name="Heinrich-Salmeron A."/>
            <person name="Pelletier E."/>
            <person name="Goulhen-Chollet F."/>
            <person name="Arsene-Ploetze F."/>
            <person name="Gallien S."/>
            <person name="Calteau A."/>
            <person name="Vallenet D."/>
            <person name="Casiot C."/>
            <person name="Chane-Woon-Ming B."/>
            <person name="Giloteaux L."/>
            <person name="Barakat M."/>
            <person name="Bonnefoy V."/>
            <person name="Bruneel O."/>
            <person name="Chandler M."/>
            <person name="Cleiss J."/>
            <person name="Duran R."/>
            <person name="Elbaz-Poulichet F."/>
            <person name="Fonknechten N."/>
            <person name="Lauga B."/>
            <person name="Mornico D."/>
            <person name="Ortet P."/>
            <person name="Schaeffer C."/>
            <person name="Siguier P."/>
            <person name="Alexander Thil Smith A."/>
            <person name="Van Dorsselaer A."/>
            <person name="Weissenbach J."/>
            <person name="Medigue C."/>
            <person name="Le Paslier D."/>
        </authorList>
    </citation>
    <scope>NUCLEOTIDE SEQUENCE</scope>
</reference>
<organism evidence="3">
    <name type="scientific">mine drainage metagenome</name>
    <dbReference type="NCBI Taxonomy" id="410659"/>
    <lineage>
        <taxon>unclassified sequences</taxon>
        <taxon>metagenomes</taxon>
        <taxon>ecological metagenomes</taxon>
    </lineage>
</organism>
<dbReference type="InterPro" id="IPR041286">
    <property type="entry name" value="MBG_2"/>
</dbReference>
<dbReference type="EMBL" id="CABQ01000072">
    <property type="protein sequence ID" value="CBI07166.1"/>
    <property type="molecule type" value="Genomic_DNA"/>
</dbReference>
<evidence type="ECO:0000256" key="1">
    <source>
        <dbReference type="SAM" id="MobiDB-lite"/>
    </source>
</evidence>
<gene>
    <name evidence="3" type="ORF">CARN6_0486</name>
</gene>
<sequence length="688" mass="70582">MEFLPQSAGNSINEAITYSVSSGSGSRKTYSIPVSGVSENKISQNITFRVVSQVSYGQNSSTGPNSIQLVATSTSELAVQFSVLSGPGSIVPGSSILQVLGAGAIIIKASQAGNGEYGPAPDVVQTVNVMPALLTVTASSKQVTYGESIGSCEYTITGFVQGDSAATSVSGNPVISCGSGTLPSIGLYSIQISQGTLSSGNYQFIFVPGMLTVSPALLRVIPQNASNLYGDSIPSLSYSIAGFIGSDNVAVVSGSPVLTTSATRQSNVGSYPIQCSMGTLRAVNYSFICQSGTLLITPATLRIAPGAQSFVYGASVPALSYTISGLVNGDTASVIQGSPVLSTPATEHSSVGNYPILCNARTMHSLNYIVSCSSSAITVTKRVLSVNAVSPNVIYGSLMPEMKYSFSGFVNGDQSSNAIGGAPSAASSYLSESTVGTYPIIISSGTLSSVNYAFAFGRATLTVFPATLYLAPNDLTLLSGSSIPPLTYTAYGLINGETLATATTGSPSLTTTATSSSMPGKYPIIMLQGTLRSPNYTIICMNRTLTILSSSAQGNGGLNGGSPPPVPVHGKPLLPHTGGAVNEEKGYAVSSTPFAGITVWNGTGLTTDSAVTLTDDATSTSYTATTNSTDAGSLIHQNKFCDQMVSGLMLNIQKSLDVSMHDSDKENCSEVSGKSADKSNKDSTITER</sequence>